<organism evidence="1">
    <name type="scientific">Rhizophora mucronata</name>
    <name type="common">Asiatic mangrove</name>
    <dbReference type="NCBI Taxonomy" id="61149"/>
    <lineage>
        <taxon>Eukaryota</taxon>
        <taxon>Viridiplantae</taxon>
        <taxon>Streptophyta</taxon>
        <taxon>Embryophyta</taxon>
        <taxon>Tracheophyta</taxon>
        <taxon>Spermatophyta</taxon>
        <taxon>Magnoliopsida</taxon>
        <taxon>eudicotyledons</taxon>
        <taxon>Gunneridae</taxon>
        <taxon>Pentapetalae</taxon>
        <taxon>rosids</taxon>
        <taxon>fabids</taxon>
        <taxon>Malpighiales</taxon>
        <taxon>Rhizophoraceae</taxon>
        <taxon>Rhizophora</taxon>
    </lineage>
</organism>
<evidence type="ECO:0000313" key="1">
    <source>
        <dbReference type="EMBL" id="MBX20856.1"/>
    </source>
</evidence>
<name>A0A2P2LSA8_RHIMU</name>
<protein>
    <submittedName>
        <fullName evidence="1">Uncharacterized protein</fullName>
    </submittedName>
</protein>
<proteinExistence type="predicted"/>
<sequence>MAKLQQTYILQILSSSVFFRQPVSGHY</sequence>
<reference evidence="1" key="1">
    <citation type="submission" date="2018-02" db="EMBL/GenBank/DDBJ databases">
        <title>Rhizophora mucronata_Transcriptome.</title>
        <authorList>
            <person name="Meera S.P."/>
            <person name="Sreeshan A."/>
            <person name="Augustine A."/>
        </authorList>
    </citation>
    <scope>NUCLEOTIDE SEQUENCE</scope>
    <source>
        <tissue evidence="1">Leaf</tissue>
    </source>
</reference>
<dbReference type="AlphaFoldDB" id="A0A2P2LSA8"/>
<dbReference type="EMBL" id="GGEC01040372">
    <property type="protein sequence ID" value="MBX20856.1"/>
    <property type="molecule type" value="Transcribed_RNA"/>
</dbReference>
<accession>A0A2P2LSA8</accession>